<evidence type="ECO:0000256" key="3">
    <source>
        <dbReference type="ARBA" id="ARBA00023098"/>
    </source>
</evidence>
<organism evidence="6 7">
    <name type="scientific">Thermohalobacter berrensis</name>
    <dbReference type="NCBI Taxonomy" id="99594"/>
    <lineage>
        <taxon>Bacteria</taxon>
        <taxon>Bacillati</taxon>
        <taxon>Bacillota</taxon>
        <taxon>Tissierellia</taxon>
        <taxon>Tissierellales</taxon>
        <taxon>Thermohalobacteraceae</taxon>
        <taxon>Thermohalobacter</taxon>
    </lineage>
</organism>
<dbReference type="InterPro" id="IPR016035">
    <property type="entry name" value="Acyl_Trfase/lysoPLipase"/>
</dbReference>
<dbReference type="Proteomes" id="UP000284177">
    <property type="component" value="Unassembled WGS sequence"/>
</dbReference>
<keyword evidence="2 4" id="KW-0442">Lipid degradation</keyword>
<dbReference type="InterPro" id="IPR045943">
    <property type="entry name" value="DUF6363"/>
</dbReference>
<dbReference type="SUPFAM" id="SSF52151">
    <property type="entry name" value="FabD/lysophospholipase-like"/>
    <property type="match status" value="1"/>
</dbReference>
<feature type="active site" description="Nucleophile" evidence="4">
    <location>
        <position position="39"/>
    </location>
</feature>
<feature type="short sequence motif" description="DGA/G" evidence="4">
    <location>
        <begin position="159"/>
        <end position="161"/>
    </location>
</feature>
<dbReference type="GO" id="GO:0016042">
    <property type="term" value="P:lipid catabolic process"/>
    <property type="evidence" value="ECO:0007669"/>
    <property type="project" value="UniProtKB-UniRule"/>
</dbReference>
<feature type="short sequence motif" description="GXGXXG" evidence="4">
    <location>
        <begin position="10"/>
        <end position="15"/>
    </location>
</feature>
<keyword evidence="1 4" id="KW-0378">Hydrolase</keyword>
<evidence type="ECO:0000256" key="4">
    <source>
        <dbReference type="PROSITE-ProRule" id="PRU01161"/>
    </source>
</evidence>
<feature type="domain" description="PNPLA" evidence="5">
    <location>
        <begin position="6"/>
        <end position="172"/>
    </location>
</feature>
<evidence type="ECO:0000313" key="6">
    <source>
        <dbReference type="EMBL" id="RKD33752.1"/>
    </source>
</evidence>
<dbReference type="PANTHER" id="PTHR14226:SF25">
    <property type="entry name" value="PHOSPHOESTERASE"/>
    <property type="match status" value="1"/>
</dbReference>
<evidence type="ECO:0000313" key="7">
    <source>
        <dbReference type="Proteomes" id="UP000284177"/>
    </source>
</evidence>
<evidence type="ECO:0000256" key="1">
    <source>
        <dbReference type="ARBA" id="ARBA00022801"/>
    </source>
</evidence>
<proteinExistence type="predicted"/>
<dbReference type="InterPro" id="IPR050301">
    <property type="entry name" value="NTE"/>
</dbReference>
<sequence>MKKLGLVLEGGGMRGVYTSGVLDYFMEKELYFPYVIGVSAGACNALSYLSRQKGRSRDINLTFADDPRYIDVKNVFKRENVFNLDFLFNDISKKLIPFDYERFEKAEEKFVVCCTDCNTGKPVYFDKDSCSDIFNAVMASSSLPFVNFPVKLEGKTLLDGGITDSIPIKKSIKDGNSRNVIILTRQKGYRKKPFRFRRLAKRFYPEYDKLVDAICNRYKGYNTTLDFIDRLENDRRAFVIRPSKPLKVKRTEKDKERLKEIYKLGYEDAEKLFDDMMNWIKEENKRKNKASN</sequence>
<name>A0A419T8H3_9FIRM</name>
<dbReference type="Pfam" id="PF01734">
    <property type="entry name" value="Patatin"/>
    <property type="match status" value="1"/>
</dbReference>
<evidence type="ECO:0000256" key="2">
    <source>
        <dbReference type="ARBA" id="ARBA00022963"/>
    </source>
</evidence>
<dbReference type="OrthoDB" id="9802424at2"/>
<keyword evidence="3 4" id="KW-0443">Lipid metabolism</keyword>
<dbReference type="PANTHER" id="PTHR14226">
    <property type="entry name" value="NEUROPATHY TARGET ESTERASE/SWISS CHEESE D.MELANOGASTER"/>
    <property type="match status" value="1"/>
</dbReference>
<dbReference type="CDD" id="cd07208">
    <property type="entry name" value="Pat_hypo_Ecoli_yjju_like"/>
    <property type="match status" value="1"/>
</dbReference>
<dbReference type="GO" id="GO:0016787">
    <property type="term" value="F:hydrolase activity"/>
    <property type="evidence" value="ECO:0007669"/>
    <property type="project" value="UniProtKB-UniRule"/>
</dbReference>
<dbReference type="EMBL" id="MCIB01000004">
    <property type="protein sequence ID" value="RKD33752.1"/>
    <property type="molecule type" value="Genomic_DNA"/>
</dbReference>
<dbReference type="Pfam" id="PF19890">
    <property type="entry name" value="DUF6363"/>
    <property type="match status" value="1"/>
</dbReference>
<keyword evidence="7" id="KW-1185">Reference proteome</keyword>
<dbReference type="RefSeq" id="WP_120167469.1">
    <property type="nucleotide sequence ID" value="NZ_MCIB01000004.1"/>
</dbReference>
<dbReference type="InterPro" id="IPR037483">
    <property type="entry name" value="YjjU-like"/>
</dbReference>
<evidence type="ECO:0000259" key="5">
    <source>
        <dbReference type="PROSITE" id="PS51635"/>
    </source>
</evidence>
<feature type="active site" description="Proton acceptor" evidence="4">
    <location>
        <position position="159"/>
    </location>
</feature>
<comment type="caution">
    <text evidence="6">The sequence shown here is derived from an EMBL/GenBank/DDBJ whole genome shotgun (WGS) entry which is preliminary data.</text>
</comment>
<feature type="short sequence motif" description="GXSXG" evidence="4">
    <location>
        <begin position="37"/>
        <end position="41"/>
    </location>
</feature>
<dbReference type="AlphaFoldDB" id="A0A419T8H3"/>
<protein>
    <submittedName>
        <fullName evidence="6">Patatin family protein</fullName>
    </submittedName>
</protein>
<gene>
    <name evidence="6" type="ORF">BET03_08485</name>
</gene>
<dbReference type="InterPro" id="IPR002641">
    <property type="entry name" value="PNPLA_dom"/>
</dbReference>
<dbReference type="Gene3D" id="3.40.1090.10">
    <property type="entry name" value="Cytosolic phospholipase A2 catalytic domain"/>
    <property type="match status" value="1"/>
</dbReference>
<dbReference type="PROSITE" id="PS51635">
    <property type="entry name" value="PNPLA"/>
    <property type="match status" value="1"/>
</dbReference>
<accession>A0A419T8H3</accession>
<reference evidence="6 7" key="1">
    <citation type="submission" date="2016-08" db="EMBL/GenBank/DDBJ databases">
        <title>Novel Firmicutes and Novel Genomes.</title>
        <authorList>
            <person name="Poppleton D.I."/>
            <person name="Gribaldo S."/>
        </authorList>
    </citation>
    <scope>NUCLEOTIDE SEQUENCE [LARGE SCALE GENOMIC DNA]</scope>
    <source>
        <strain evidence="6 7">CTT3</strain>
    </source>
</reference>